<dbReference type="EMBL" id="UYRT01097003">
    <property type="protein sequence ID" value="VDN41081.1"/>
    <property type="molecule type" value="Genomic_DNA"/>
</dbReference>
<keyword evidence="2" id="KW-1185">Reference proteome</keyword>
<dbReference type="OrthoDB" id="5819068at2759"/>
<evidence type="ECO:0000313" key="1">
    <source>
        <dbReference type="EMBL" id="VDN41081.1"/>
    </source>
</evidence>
<dbReference type="Proteomes" id="UP000271098">
    <property type="component" value="Unassembled WGS sequence"/>
</dbReference>
<proteinExistence type="predicted"/>
<evidence type="ECO:0000313" key="2">
    <source>
        <dbReference type="Proteomes" id="UP000271098"/>
    </source>
</evidence>
<accession>A0A3P7PDX7</accession>
<sequence>MVGAYRATMESLFPICTRKKQAPFPAKLLFPSKDLMIDAVNPLTLKRRNLLVNDESGDSQKCAPVIIGILPTANQQTNMLTSLVGNLIMHLCATRQDTMFQYGAVQLITLLSAR</sequence>
<organism evidence="1 2">
    <name type="scientific">Gongylonema pulchrum</name>
    <dbReference type="NCBI Taxonomy" id="637853"/>
    <lineage>
        <taxon>Eukaryota</taxon>
        <taxon>Metazoa</taxon>
        <taxon>Ecdysozoa</taxon>
        <taxon>Nematoda</taxon>
        <taxon>Chromadorea</taxon>
        <taxon>Rhabditida</taxon>
        <taxon>Spirurina</taxon>
        <taxon>Spiruromorpha</taxon>
        <taxon>Spiruroidea</taxon>
        <taxon>Gongylonematidae</taxon>
        <taxon>Gongylonema</taxon>
    </lineage>
</organism>
<gene>
    <name evidence="1" type="ORF">GPUH_LOCUS23163</name>
</gene>
<name>A0A3P7PDX7_9BILA</name>
<protein>
    <submittedName>
        <fullName evidence="1">Uncharacterized protein</fullName>
    </submittedName>
</protein>
<dbReference type="AlphaFoldDB" id="A0A3P7PDX7"/>
<reference evidence="1 2" key="1">
    <citation type="submission" date="2018-11" db="EMBL/GenBank/DDBJ databases">
        <authorList>
            <consortium name="Pathogen Informatics"/>
        </authorList>
    </citation>
    <scope>NUCLEOTIDE SEQUENCE [LARGE SCALE GENOMIC DNA]</scope>
</reference>